<dbReference type="EMBL" id="AKKN01000007">
    <property type="protein sequence ID" value="EKT58409.1"/>
    <property type="molecule type" value="Genomic_DNA"/>
</dbReference>
<keyword evidence="1" id="KW-0472">Membrane</keyword>
<keyword evidence="1" id="KW-1133">Transmembrane helix</keyword>
<dbReference type="RefSeq" id="WP_008915207.1">
    <property type="nucleotide sequence ID" value="NZ_CM001773.1"/>
</dbReference>
<dbReference type="AlphaFoldDB" id="K8WCZ3"/>
<reference evidence="2 3" key="1">
    <citation type="journal article" date="2012" name="BMC Genomics">
        <title>Comparative genomics of bacteria in the genus Providencia isolated from wild Drosophila melanogaster.</title>
        <authorList>
            <person name="Galac M.R."/>
            <person name="Lazzaro B.P."/>
        </authorList>
    </citation>
    <scope>NUCLEOTIDE SEQUENCE [LARGE SCALE GENOMIC DNA]</scope>
    <source>
        <strain evidence="2 3">DSM 19967</strain>
    </source>
</reference>
<feature type="transmembrane region" description="Helical" evidence="1">
    <location>
        <begin position="27"/>
        <end position="50"/>
    </location>
</feature>
<name>K8WCZ3_9GAMM</name>
<comment type="caution">
    <text evidence="2">The sequence shown here is derived from an EMBL/GenBank/DDBJ whole genome shotgun (WGS) entry which is preliminary data.</text>
</comment>
<dbReference type="PATRIC" id="fig|1141660.3.peg.1368"/>
<evidence type="ECO:0000313" key="3">
    <source>
        <dbReference type="Proteomes" id="UP000010290"/>
    </source>
</evidence>
<keyword evidence="1" id="KW-0812">Transmembrane</keyword>
<dbReference type="HOGENOM" id="CLU_711456_0_0_6"/>
<evidence type="ECO:0000313" key="2">
    <source>
        <dbReference type="EMBL" id="EKT58409.1"/>
    </source>
</evidence>
<gene>
    <name evidence="2" type="ORF">OO7_06804</name>
</gene>
<accession>K8WCZ3</accession>
<keyword evidence="3" id="KW-1185">Reference proteome</keyword>
<sequence length="388" mass="41284">MALAAFATWFGGKWVTGIVLGVGRIGLAFAGLLGWPALLIAGFAAAIPVIKSYIDDAAEHFGDVMSKAGEKASLVVAAVHKFNDPNATVEDKIVAAAKVGDGFVAGAGLLSLGVDGITNLGNNLWNAAKNNLSNNTSLSSFTASSVEVPHQQKRVYKTDKGDIVREGGSRSWRNNNPGNIIWGDYARSKGAIGHDTNASGHVMAIFPTKEMGSAAKDQLLFEGVNYRDKKLSEAIKRYAPKYDKNGKQINNTEQYIKNVLSSVNGQDKKMKDYSLSEQKAILAMVEKTEDWKAGREYSASQANAINGAKSFMSTLSKPFAAGIGGLADGFLGQTNKLQSQQQTINHNRTDVNIAGITVNTSASTLSGVSEAAAEESTKRVYQIVPTMS</sequence>
<dbReference type="Proteomes" id="UP000010290">
    <property type="component" value="Chromosome"/>
</dbReference>
<dbReference type="OrthoDB" id="8019720at2"/>
<protein>
    <submittedName>
        <fullName evidence="2">Integrating conjugative element protein</fullName>
    </submittedName>
</protein>
<evidence type="ECO:0000256" key="1">
    <source>
        <dbReference type="SAM" id="Phobius"/>
    </source>
</evidence>
<proteinExistence type="predicted"/>
<organism evidence="2 3">
    <name type="scientific">Providencia sneebia DSM 19967</name>
    <dbReference type="NCBI Taxonomy" id="1141660"/>
    <lineage>
        <taxon>Bacteria</taxon>
        <taxon>Pseudomonadati</taxon>
        <taxon>Pseudomonadota</taxon>
        <taxon>Gammaproteobacteria</taxon>
        <taxon>Enterobacterales</taxon>
        <taxon>Morganellaceae</taxon>
        <taxon>Providencia</taxon>
    </lineage>
</organism>